<evidence type="ECO:0000313" key="1">
    <source>
        <dbReference type="EMBL" id="MFD2170309.1"/>
    </source>
</evidence>
<dbReference type="InterPro" id="IPR022555">
    <property type="entry name" value="DUF2577"/>
</dbReference>
<name>A0ABW4ZYA5_9BACL</name>
<dbReference type="Pfam" id="PF10844">
    <property type="entry name" value="DUF2577"/>
    <property type="match status" value="2"/>
</dbReference>
<gene>
    <name evidence="1" type="ORF">ACFSOY_09890</name>
</gene>
<sequence length="84" mass="9205">MALIDQLKTIATSAHVAGDPVAVLYATVTKTSPLTVNVDQRFDLSEDFLVRTERTKYLVAGDKVILLRVQGGQEYVVLEKVAIT</sequence>
<keyword evidence="2" id="KW-1185">Reference proteome</keyword>
<dbReference type="Proteomes" id="UP001597343">
    <property type="component" value="Unassembled WGS sequence"/>
</dbReference>
<organism evidence="1 2">
    <name type="scientific">Tumebacillus lipolyticus</name>
    <dbReference type="NCBI Taxonomy" id="1280370"/>
    <lineage>
        <taxon>Bacteria</taxon>
        <taxon>Bacillati</taxon>
        <taxon>Bacillota</taxon>
        <taxon>Bacilli</taxon>
        <taxon>Bacillales</taxon>
        <taxon>Alicyclobacillaceae</taxon>
        <taxon>Tumebacillus</taxon>
    </lineage>
</organism>
<proteinExistence type="predicted"/>
<reference evidence="2" key="1">
    <citation type="journal article" date="2019" name="Int. J. Syst. Evol. Microbiol.">
        <title>The Global Catalogue of Microorganisms (GCM) 10K type strain sequencing project: providing services to taxonomists for standard genome sequencing and annotation.</title>
        <authorList>
            <consortium name="The Broad Institute Genomics Platform"/>
            <consortium name="The Broad Institute Genome Sequencing Center for Infectious Disease"/>
            <person name="Wu L."/>
            <person name="Ma J."/>
        </authorList>
    </citation>
    <scope>NUCLEOTIDE SEQUENCE [LARGE SCALE GENOMIC DNA]</scope>
    <source>
        <strain evidence="2">CGMCC 1.13574</strain>
    </source>
</reference>
<accession>A0ABW4ZYA5</accession>
<protein>
    <submittedName>
        <fullName evidence="1">DUF2577 family protein</fullName>
    </submittedName>
</protein>
<dbReference type="EMBL" id="JBHUIO010000005">
    <property type="protein sequence ID" value="MFD2170309.1"/>
    <property type="molecule type" value="Genomic_DNA"/>
</dbReference>
<dbReference type="RefSeq" id="WP_386046143.1">
    <property type="nucleotide sequence ID" value="NZ_JBHUIO010000005.1"/>
</dbReference>
<evidence type="ECO:0000313" key="2">
    <source>
        <dbReference type="Proteomes" id="UP001597343"/>
    </source>
</evidence>
<comment type="caution">
    <text evidence="1">The sequence shown here is derived from an EMBL/GenBank/DDBJ whole genome shotgun (WGS) entry which is preliminary data.</text>
</comment>